<proteinExistence type="predicted"/>
<dbReference type="AlphaFoldDB" id="A0A4U0YLL2"/>
<dbReference type="EMBL" id="SWAV01000001">
    <property type="protein sequence ID" value="TKA93080.1"/>
    <property type="molecule type" value="Genomic_DNA"/>
</dbReference>
<feature type="chain" id="PRO_5020690320" evidence="1">
    <location>
        <begin position="33"/>
        <end position="571"/>
    </location>
</feature>
<feature type="signal peptide" evidence="1">
    <location>
        <begin position="1"/>
        <end position="32"/>
    </location>
</feature>
<dbReference type="Proteomes" id="UP000305198">
    <property type="component" value="Unassembled WGS sequence"/>
</dbReference>
<evidence type="ECO:0000313" key="2">
    <source>
        <dbReference type="EMBL" id="TKA93080.1"/>
    </source>
</evidence>
<evidence type="ECO:0000313" key="3">
    <source>
        <dbReference type="Proteomes" id="UP000305198"/>
    </source>
</evidence>
<name>A0A4U0YLL2_9GAMM</name>
<accession>A0A4U0YLL2</accession>
<keyword evidence="1" id="KW-0732">Signal</keyword>
<dbReference type="InterPro" id="IPR010727">
    <property type="entry name" value="DUF1302"/>
</dbReference>
<comment type="caution">
    <text evidence="2">The sequence shown here is derived from an EMBL/GenBank/DDBJ whole genome shotgun (WGS) entry which is preliminary data.</text>
</comment>
<dbReference type="RefSeq" id="WP_136868695.1">
    <property type="nucleotide sequence ID" value="NZ_SWAV01000001.1"/>
</dbReference>
<reference evidence="2 3" key="1">
    <citation type="submission" date="2019-04" db="EMBL/GenBank/DDBJ databases">
        <title>Crypto-aerobic microbial life in anoxic (sulfidic) marine sediments.</title>
        <authorList>
            <person name="Bhattacharya S."/>
            <person name="Roy C."/>
            <person name="Mondal N."/>
            <person name="Sarkar J."/>
            <person name="Mandal S."/>
            <person name="Rameez M.J."/>
            <person name="Ghosh W."/>
        </authorList>
    </citation>
    <scope>NUCLEOTIDE SEQUENCE [LARGE SCALE GENOMIC DNA]</scope>
    <source>
        <strain evidence="2 3">SBBB</strain>
    </source>
</reference>
<sequence length="571" mass="62841">MQTIKKPAVPPMLLKSLPLAVLAAIAVPPAQAFQINAHPDWNISLDTTVQYTAGWRVQDRDDAIGNHPFYASSNYKFDQGDMVTSRFQALTELQGIYKGRTGFRVSGSAWKDFAYDDDVETNPNPNFDAIRSYPSGKYSSQTKRYHIQGGEILDAFVFHNMDVGDTPVYLRAGRFTQQWGNALFFGFSNIGYSQHPIDFLKSFTQPGSEVKELFLPRTQVMATADLTDTLSVSAQYFLEFRANRFPEGGTYLAPFDILYSGPTSGGAVAGMFGGPVSAGHEYEPDDINDNFGIKVDWAPDWAGGDLGFYYRQFDEVQPWPGGTMYADGGGQVHLTYADKVKLYGISYERTFSTLSTGFELSYRTDTALASAFSNGQPGEFYSEGARGNVINVIANGLWSLNQNALWDTGTLLAELSYTHLDRVTENEQFFNGEGHVSCVDSVDGTQPGDKWDGCATRNSLGVAFLFEPQWLQVKPGLDLSMPVSLTYGISGNPAYAAGSFYAEDTKIYSIGIRGTYQQKHTVTLQYNGYDWETSPKVTVPGLGESYSGFGGNGPVALNDKGWVALMYKTSF</sequence>
<evidence type="ECO:0000256" key="1">
    <source>
        <dbReference type="SAM" id="SignalP"/>
    </source>
</evidence>
<gene>
    <name evidence="2" type="ORF">FA869_02545</name>
</gene>
<protein>
    <submittedName>
        <fullName evidence="2">DUF1302 domain-containing protein</fullName>
    </submittedName>
</protein>
<organism evidence="2 3">
    <name type="scientific">Halopseudomonas bauzanensis</name>
    <dbReference type="NCBI Taxonomy" id="653930"/>
    <lineage>
        <taxon>Bacteria</taxon>
        <taxon>Pseudomonadati</taxon>
        <taxon>Pseudomonadota</taxon>
        <taxon>Gammaproteobacteria</taxon>
        <taxon>Pseudomonadales</taxon>
        <taxon>Pseudomonadaceae</taxon>
        <taxon>Halopseudomonas</taxon>
    </lineage>
</organism>
<dbReference type="Pfam" id="PF06980">
    <property type="entry name" value="DUF1302"/>
    <property type="match status" value="1"/>
</dbReference>